<keyword evidence="1" id="KW-1133">Transmembrane helix</keyword>
<dbReference type="EMBL" id="JAAMPI010000577">
    <property type="protein sequence ID" value="KAF4630196.1"/>
    <property type="molecule type" value="Genomic_DNA"/>
</dbReference>
<dbReference type="Proteomes" id="UP000566819">
    <property type="component" value="Unassembled WGS sequence"/>
</dbReference>
<proteinExistence type="predicted"/>
<keyword evidence="3" id="KW-1185">Reference proteome</keyword>
<accession>A0A8H4RJ33</accession>
<keyword evidence="1" id="KW-0812">Transmembrane</keyword>
<evidence type="ECO:0000256" key="1">
    <source>
        <dbReference type="SAM" id="Phobius"/>
    </source>
</evidence>
<evidence type="ECO:0000313" key="3">
    <source>
        <dbReference type="Proteomes" id="UP000566819"/>
    </source>
</evidence>
<comment type="caution">
    <text evidence="2">The sequence shown here is derived from an EMBL/GenBank/DDBJ whole genome shotgun (WGS) entry which is preliminary data.</text>
</comment>
<dbReference type="AlphaFoldDB" id="A0A8H4RJ33"/>
<gene>
    <name evidence="2" type="ORF">G7Y89_g7944</name>
</gene>
<feature type="transmembrane region" description="Helical" evidence="1">
    <location>
        <begin position="108"/>
        <end position="126"/>
    </location>
</feature>
<sequence>MRAKCSSGRRETCFQEKEGFIILVSSSERFAFERRAFEEEQEDRVVLEKQFVLFWGSPKSAPSNIFEEEKEGLLKLGEGCKSVSSGFATYYLFLLFVGRRPKTRRIDFADVGAFIAPLTTAFLLLIDDPGGSCGVAFCVDVDVSYKTHHLQRI</sequence>
<keyword evidence="1" id="KW-0472">Membrane</keyword>
<reference evidence="2 3" key="1">
    <citation type="submission" date="2020-03" db="EMBL/GenBank/DDBJ databases">
        <title>Draft Genome Sequence of Cudoniella acicularis.</title>
        <authorList>
            <person name="Buettner E."/>
            <person name="Kellner H."/>
        </authorList>
    </citation>
    <scope>NUCLEOTIDE SEQUENCE [LARGE SCALE GENOMIC DNA]</scope>
    <source>
        <strain evidence="2 3">DSM 108380</strain>
    </source>
</reference>
<protein>
    <submittedName>
        <fullName evidence="2">Uncharacterized protein</fullName>
    </submittedName>
</protein>
<name>A0A8H4RJ33_9HELO</name>
<organism evidence="2 3">
    <name type="scientific">Cudoniella acicularis</name>
    <dbReference type="NCBI Taxonomy" id="354080"/>
    <lineage>
        <taxon>Eukaryota</taxon>
        <taxon>Fungi</taxon>
        <taxon>Dikarya</taxon>
        <taxon>Ascomycota</taxon>
        <taxon>Pezizomycotina</taxon>
        <taxon>Leotiomycetes</taxon>
        <taxon>Helotiales</taxon>
        <taxon>Tricladiaceae</taxon>
        <taxon>Cudoniella</taxon>
    </lineage>
</organism>
<evidence type="ECO:0000313" key="2">
    <source>
        <dbReference type="EMBL" id="KAF4630196.1"/>
    </source>
</evidence>